<accession>D4YMD4</accession>
<dbReference type="PROSITE" id="PS00095">
    <property type="entry name" value="C5_MTASE_2"/>
    <property type="match status" value="1"/>
</dbReference>
<dbReference type="InterPro" id="IPR050390">
    <property type="entry name" value="C5-Methyltransferase"/>
</dbReference>
<dbReference type="PANTHER" id="PTHR10629">
    <property type="entry name" value="CYTOSINE-SPECIFIC METHYLTRANSFERASE"/>
    <property type="match status" value="1"/>
</dbReference>
<dbReference type="GO" id="GO:0003677">
    <property type="term" value="F:DNA binding"/>
    <property type="evidence" value="ECO:0007669"/>
    <property type="project" value="TreeGrafter"/>
</dbReference>
<evidence type="ECO:0000256" key="2">
    <source>
        <dbReference type="ARBA" id="ARBA00022679"/>
    </source>
</evidence>
<dbReference type="STRING" id="585530.HMPREF0183_1094"/>
<dbReference type="PROSITE" id="PS51679">
    <property type="entry name" value="SAM_MT_C5"/>
    <property type="match status" value="1"/>
</dbReference>
<dbReference type="PANTHER" id="PTHR10629:SF52">
    <property type="entry name" value="DNA (CYTOSINE-5)-METHYLTRANSFERASE 1"/>
    <property type="match status" value="1"/>
</dbReference>
<dbReference type="PROSITE" id="PS00094">
    <property type="entry name" value="C5_MTASE_1"/>
    <property type="match status" value="1"/>
</dbReference>
<keyword evidence="4" id="KW-0680">Restriction system</keyword>
<evidence type="ECO:0000256" key="4">
    <source>
        <dbReference type="ARBA" id="ARBA00022747"/>
    </source>
</evidence>
<reference evidence="9 10" key="1">
    <citation type="submission" date="2010-04" db="EMBL/GenBank/DDBJ databases">
        <authorList>
            <person name="Qin X."/>
            <person name="Bachman B."/>
            <person name="Battles P."/>
            <person name="Bell A."/>
            <person name="Bess C."/>
            <person name="Bickham C."/>
            <person name="Chaboub L."/>
            <person name="Chen D."/>
            <person name="Coyle M."/>
            <person name="Deiros D.R."/>
            <person name="Dinh H."/>
            <person name="Forbes L."/>
            <person name="Fowler G."/>
            <person name="Francisco L."/>
            <person name="Fu Q."/>
            <person name="Gubbala S."/>
            <person name="Hale W."/>
            <person name="Han Y."/>
            <person name="Hemphill L."/>
            <person name="Highlander S.K."/>
            <person name="Hirani K."/>
            <person name="Hogues M."/>
            <person name="Jackson L."/>
            <person name="Jakkamsetti A."/>
            <person name="Javaid M."/>
            <person name="Jiang H."/>
            <person name="Korchina V."/>
            <person name="Kovar C."/>
            <person name="Lara F."/>
            <person name="Lee S."/>
            <person name="Mata R."/>
            <person name="Mathew T."/>
            <person name="Moen C."/>
            <person name="Morales K."/>
            <person name="Munidasa M."/>
            <person name="Nazareth L."/>
            <person name="Ngo R."/>
            <person name="Nguyen L."/>
            <person name="Okwuonu G."/>
            <person name="Ongeri F."/>
            <person name="Patil S."/>
            <person name="Petrosino J."/>
            <person name="Pham C."/>
            <person name="Pham P."/>
            <person name="Pu L.-L."/>
            <person name="Puazo M."/>
            <person name="Raj R."/>
            <person name="Reid J."/>
            <person name="Rouhana J."/>
            <person name="Saada N."/>
            <person name="Shang Y."/>
            <person name="Simmons D."/>
            <person name="Thornton R."/>
            <person name="Warren J."/>
            <person name="Weissenberger G."/>
            <person name="Zhang J."/>
            <person name="Zhang L."/>
            <person name="Zhou C."/>
            <person name="Zhu D."/>
            <person name="Muzny D."/>
            <person name="Worley K."/>
            <person name="Gibbs R."/>
        </authorList>
    </citation>
    <scope>NUCLEOTIDE SEQUENCE [LARGE SCALE GENOMIC DNA]</scope>
    <source>
        <strain evidence="9 10">ATCC 49030</strain>
    </source>
</reference>
<dbReference type="GO" id="GO:0032259">
    <property type="term" value="P:methylation"/>
    <property type="evidence" value="ECO:0007669"/>
    <property type="project" value="UniProtKB-KW"/>
</dbReference>
<dbReference type="OrthoDB" id="9813719at2"/>
<dbReference type="EMBL" id="ADNU01000032">
    <property type="protein sequence ID" value="EFG47595.1"/>
    <property type="molecule type" value="Genomic_DNA"/>
</dbReference>
<dbReference type="AlphaFoldDB" id="D4YMD4"/>
<comment type="similarity">
    <text evidence="5 6">Belongs to the class I-like SAM-binding methyltransferase superfamily. C5-methyltransferase family.</text>
</comment>
<proteinExistence type="inferred from homology"/>
<dbReference type="InterPro" id="IPR029063">
    <property type="entry name" value="SAM-dependent_MTases_sf"/>
</dbReference>
<feature type="region of interest" description="Disordered" evidence="8">
    <location>
        <begin position="309"/>
        <end position="355"/>
    </location>
</feature>
<dbReference type="Pfam" id="PF00145">
    <property type="entry name" value="DNA_methylase"/>
    <property type="match status" value="1"/>
</dbReference>
<dbReference type="RefSeq" id="WP_005883608.1">
    <property type="nucleotide sequence ID" value="NZ_ADNU01000032.1"/>
</dbReference>
<dbReference type="PRINTS" id="PR00105">
    <property type="entry name" value="C5METTRFRASE"/>
</dbReference>
<keyword evidence="3 5" id="KW-0949">S-adenosyl-L-methionine</keyword>
<keyword evidence="2 5" id="KW-0808">Transferase</keyword>
<dbReference type="GO" id="GO:0003886">
    <property type="term" value="F:DNA (cytosine-5-)-methyltransferase activity"/>
    <property type="evidence" value="ECO:0007669"/>
    <property type="project" value="UniProtKB-EC"/>
</dbReference>
<dbReference type="NCBIfam" id="TIGR00675">
    <property type="entry name" value="dcm"/>
    <property type="match status" value="1"/>
</dbReference>
<evidence type="ECO:0000256" key="7">
    <source>
        <dbReference type="RuleBase" id="RU000417"/>
    </source>
</evidence>
<dbReference type="Proteomes" id="UP000005714">
    <property type="component" value="Unassembled WGS sequence"/>
</dbReference>
<feature type="active site" evidence="5">
    <location>
        <position position="75"/>
    </location>
</feature>
<feature type="compositionally biased region" description="Basic and acidic residues" evidence="8">
    <location>
        <begin position="326"/>
        <end position="348"/>
    </location>
</feature>
<dbReference type="InterPro" id="IPR001525">
    <property type="entry name" value="C5_MeTfrase"/>
</dbReference>
<comment type="caution">
    <text evidence="9">The sequence shown here is derived from an EMBL/GenBank/DDBJ whole genome shotgun (WGS) entry which is preliminary data.</text>
</comment>
<dbReference type="InterPro" id="IPR018117">
    <property type="entry name" value="C5_DNA_meth_AS"/>
</dbReference>
<dbReference type="Gene3D" id="3.40.50.150">
    <property type="entry name" value="Vaccinia Virus protein VP39"/>
    <property type="match status" value="1"/>
</dbReference>
<dbReference type="GO" id="GO:0044027">
    <property type="term" value="P:negative regulation of gene expression via chromosomal CpG island methylation"/>
    <property type="evidence" value="ECO:0007669"/>
    <property type="project" value="TreeGrafter"/>
</dbReference>
<gene>
    <name evidence="9" type="primary">dcm</name>
    <name evidence="9" type="ORF">HMPREF0183_1094</name>
</gene>
<keyword evidence="1 5" id="KW-0489">Methyltransferase</keyword>
<evidence type="ECO:0000256" key="5">
    <source>
        <dbReference type="PROSITE-ProRule" id="PRU01016"/>
    </source>
</evidence>
<comment type="catalytic activity">
    <reaction evidence="7">
        <text>a 2'-deoxycytidine in DNA + S-adenosyl-L-methionine = a 5-methyl-2'-deoxycytidine in DNA + S-adenosyl-L-homocysteine + H(+)</text>
        <dbReference type="Rhea" id="RHEA:13681"/>
        <dbReference type="Rhea" id="RHEA-COMP:11369"/>
        <dbReference type="Rhea" id="RHEA-COMP:11370"/>
        <dbReference type="ChEBI" id="CHEBI:15378"/>
        <dbReference type="ChEBI" id="CHEBI:57856"/>
        <dbReference type="ChEBI" id="CHEBI:59789"/>
        <dbReference type="ChEBI" id="CHEBI:85452"/>
        <dbReference type="ChEBI" id="CHEBI:85454"/>
        <dbReference type="EC" id="2.1.1.37"/>
    </reaction>
</comment>
<dbReference type="eggNOG" id="COG0270">
    <property type="taxonomic scope" value="Bacteria"/>
</dbReference>
<dbReference type="GO" id="GO:0009307">
    <property type="term" value="P:DNA restriction-modification system"/>
    <property type="evidence" value="ECO:0007669"/>
    <property type="project" value="UniProtKB-KW"/>
</dbReference>
<dbReference type="InterPro" id="IPR031303">
    <property type="entry name" value="C5_meth_CS"/>
</dbReference>
<evidence type="ECO:0000313" key="10">
    <source>
        <dbReference type="Proteomes" id="UP000005714"/>
    </source>
</evidence>
<keyword evidence="10" id="KW-1185">Reference proteome</keyword>
<protein>
    <recommendedName>
        <fullName evidence="7">Cytosine-specific methyltransferase</fullName>
        <ecNumber evidence="7">2.1.1.37</ecNumber>
    </recommendedName>
</protein>
<evidence type="ECO:0000313" key="9">
    <source>
        <dbReference type="EMBL" id="EFG47595.1"/>
    </source>
</evidence>
<dbReference type="EC" id="2.1.1.37" evidence="7"/>
<evidence type="ECO:0000256" key="3">
    <source>
        <dbReference type="ARBA" id="ARBA00022691"/>
    </source>
</evidence>
<evidence type="ECO:0000256" key="1">
    <source>
        <dbReference type="ARBA" id="ARBA00022603"/>
    </source>
</evidence>
<evidence type="ECO:0000256" key="8">
    <source>
        <dbReference type="SAM" id="MobiDB-lite"/>
    </source>
</evidence>
<dbReference type="SUPFAM" id="SSF53335">
    <property type="entry name" value="S-adenosyl-L-methionine-dependent methyltransferases"/>
    <property type="match status" value="1"/>
</dbReference>
<sequence>MTLTSVEICAGAGGQALGLEQAGFEHTCLVEIDSDAVATLRMNRPRWNVHQADLLNWQPPKSLERPDLLAGGVPCPPFSLAGKQLGPADDRNLFPRAIELTQILNPRAVMLENVRGIMGRNFADYRSAIVDSFISLGYRVSWELVTSADFGVPQLRPRAVLVALKDGEADFEFPSGDTSLRVPVGPILKDEMASLGWEGATRWAESADAIAPTLVGGSKKHGGADLGPTRARQAWERLGVDGRGLADTPPAPGFVGLPRLTVSMAALVQGFPTEWRIAGRKTSAYRQVGNAFPPPVAKAIGTRIAEALNGTQPNNAESGATSISRPSDRQRNFGDKQSGRPVKCRQEPEVVNQIR</sequence>
<name>D4YMD4_9MICO</name>
<dbReference type="Gene3D" id="3.90.120.10">
    <property type="entry name" value="DNA Methylase, subunit A, domain 2"/>
    <property type="match status" value="1"/>
</dbReference>
<feature type="compositionally biased region" description="Polar residues" evidence="8">
    <location>
        <begin position="309"/>
        <end position="325"/>
    </location>
</feature>
<evidence type="ECO:0000256" key="6">
    <source>
        <dbReference type="RuleBase" id="RU000416"/>
    </source>
</evidence>
<organism evidence="9 10">
    <name type="scientific">Brevibacterium mcbrellneri ATCC 49030</name>
    <dbReference type="NCBI Taxonomy" id="585530"/>
    <lineage>
        <taxon>Bacteria</taxon>
        <taxon>Bacillati</taxon>
        <taxon>Actinomycetota</taxon>
        <taxon>Actinomycetes</taxon>
        <taxon>Micrococcales</taxon>
        <taxon>Brevibacteriaceae</taxon>
        <taxon>Brevibacterium</taxon>
    </lineage>
</organism>